<accession>A0A451AN32</accession>
<reference evidence="1" key="1">
    <citation type="submission" date="2019-02" db="EMBL/GenBank/DDBJ databases">
        <authorList>
            <person name="Gruber-Vodicka R. H."/>
            <person name="Seah K. B. B."/>
        </authorList>
    </citation>
    <scope>NUCLEOTIDE SEQUENCE</scope>
    <source>
        <strain evidence="2">BECK_BY19</strain>
        <strain evidence="1">BECK_BY8</strain>
    </source>
</reference>
<name>A0A451AN32_9GAMM</name>
<organism evidence="1">
    <name type="scientific">Candidatus Kentrum sp. UNK</name>
    <dbReference type="NCBI Taxonomy" id="2126344"/>
    <lineage>
        <taxon>Bacteria</taxon>
        <taxon>Pseudomonadati</taxon>
        <taxon>Pseudomonadota</taxon>
        <taxon>Gammaproteobacteria</taxon>
        <taxon>Candidatus Kentrum</taxon>
    </lineage>
</organism>
<proteinExistence type="predicted"/>
<dbReference type="EMBL" id="CAADFZ010000142">
    <property type="protein sequence ID" value="VFK67427.1"/>
    <property type="molecule type" value="Genomic_DNA"/>
</dbReference>
<evidence type="ECO:0000313" key="2">
    <source>
        <dbReference type="EMBL" id="VFK72787.1"/>
    </source>
</evidence>
<evidence type="ECO:0000313" key="1">
    <source>
        <dbReference type="EMBL" id="VFK67427.1"/>
    </source>
</evidence>
<dbReference type="EMBL" id="CAADGD010000139">
    <property type="protein sequence ID" value="VFK72787.1"/>
    <property type="molecule type" value="Genomic_DNA"/>
</dbReference>
<sequence>MNPFVSTPLSNAIRYRAGIFYFFPGSSQMDQVLTVLRLARDYGSLLSGKISLVDFSFLDYLQIRKACPCRIVFSVH</sequence>
<dbReference type="AlphaFoldDB" id="A0A451AN32"/>
<protein>
    <submittedName>
        <fullName evidence="1">Uncharacterized protein</fullName>
    </submittedName>
</protein>
<gene>
    <name evidence="1" type="ORF">BECKUNK1418G_GA0071005_11423</name>
    <name evidence="2" type="ORF">BECKUNK1418H_GA0071006_11393</name>
</gene>